<feature type="region of interest" description="Disordered" evidence="4">
    <location>
        <begin position="1"/>
        <end position="27"/>
    </location>
</feature>
<dbReference type="PANTHER" id="PTHR44472">
    <property type="entry name" value="DDB1- AND CUL4-ASSOCIATED FACTOR 4-RELATED"/>
    <property type="match status" value="1"/>
</dbReference>
<feature type="compositionally biased region" description="Low complexity" evidence="4">
    <location>
        <begin position="9"/>
        <end position="22"/>
    </location>
</feature>
<dbReference type="Gene3D" id="2.130.10.10">
    <property type="entry name" value="YVTN repeat-like/Quinoprotein amine dehydrogenase"/>
    <property type="match status" value="1"/>
</dbReference>
<dbReference type="GeneTree" id="ENSGT00940000164083"/>
<proteinExistence type="predicted"/>
<keyword evidence="1 3" id="KW-0853">WD repeat</keyword>
<dbReference type="Ensembl" id="ENSSCAT00000021236.1">
    <property type="protein sequence ID" value="ENSSCAP00000019005.1"/>
    <property type="gene ID" value="ENSSCAG00000013733.1"/>
</dbReference>
<dbReference type="GO" id="GO:0080008">
    <property type="term" value="C:Cul4-RING E3 ubiquitin ligase complex"/>
    <property type="evidence" value="ECO:0007669"/>
    <property type="project" value="TreeGrafter"/>
</dbReference>
<evidence type="ECO:0000313" key="5">
    <source>
        <dbReference type="Ensembl" id="ENSSCAP00000019005.1"/>
    </source>
</evidence>
<evidence type="ECO:0000256" key="2">
    <source>
        <dbReference type="ARBA" id="ARBA00022737"/>
    </source>
</evidence>
<evidence type="ECO:0000256" key="1">
    <source>
        <dbReference type="ARBA" id="ARBA00022574"/>
    </source>
</evidence>
<gene>
    <name evidence="5" type="primary">DCAF4</name>
</gene>
<feature type="region of interest" description="Disordered" evidence="4">
    <location>
        <begin position="101"/>
        <end position="168"/>
    </location>
</feature>
<dbReference type="SUPFAM" id="SSF50978">
    <property type="entry name" value="WD40 repeat-like"/>
    <property type="match status" value="1"/>
</dbReference>
<feature type="compositionally biased region" description="Low complexity" evidence="4">
    <location>
        <begin position="148"/>
        <end position="160"/>
    </location>
</feature>
<dbReference type="PANTHER" id="PTHR44472:SF1">
    <property type="entry name" value="DDB1 AND CUL4 ASSOCIATED FACTOR 4"/>
    <property type="match status" value="1"/>
</dbReference>
<dbReference type="InterPro" id="IPR036322">
    <property type="entry name" value="WD40_repeat_dom_sf"/>
</dbReference>
<organism evidence="5 6">
    <name type="scientific">Serinus canaria</name>
    <name type="common">Island canary</name>
    <name type="synonym">Fringilla canaria</name>
    <dbReference type="NCBI Taxonomy" id="9135"/>
    <lineage>
        <taxon>Eukaryota</taxon>
        <taxon>Metazoa</taxon>
        <taxon>Chordata</taxon>
        <taxon>Craniata</taxon>
        <taxon>Vertebrata</taxon>
        <taxon>Euteleostomi</taxon>
        <taxon>Archelosauria</taxon>
        <taxon>Archosauria</taxon>
        <taxon>Dinosauria</taxon>
        <taxon>Saurischia</taxon>
        <taxon>Theropoda</taxon>
        <taxon>Coelurosauria</taxon>
        <taxon>Aves</taxon>
        <taxon>Neognathae</taxon>
        <taxon>Neoaves</taxon>
        <taxon>Telluraves</taxon>
        <taxon>Australaves</taxon>
        <taxon>Passeriformes</taxon>
        <taxon>Passeroidea</taxon>
        <taxon>Fringillidae</taxon>
        <taxon>Carduelinae</taxon>
        <taxon>Serinus</taxon>
    </lineage>
</organism>
<dbReference type="OMA" id="TRIWSFH"/>
<dbReference type="AlphaFoldDB" id="A0A8C9NJQ3"/>
<dbReference type="InterPro" id="IPR052254">
    <property type="entry name" value="CUL4-DDB1_E3_ligase_receptor"/>
</dbReference>
<name>A0A8C9NJQ3_SERCA</name>
<dbReference type="Pfam" id="PF23761">
    <property type="entry name" value="Beta-prop_DCAF4"/>
    <property type="match status" value="1"/>
</dbReference>
<reference evidence="5" key="2">
    <citation type="submission" date="2025-09" db="UniProtKB">
        <authorList>
            <consortium name="Ensembl"/>
        </authorList>
    </citation>
    <scope>IDENTIFICATION</scope>
</reference>
<keyword evidence="2" id="KW-0677">Repeat</keyword>
<reference evidence="5" key="1">
    <citation type="submission" date="2025-08" db="UniProtKB">
        <authorList>
            <consortium name="Ensembl"/>
        </authorList>
    </citation>
    <scope>IDENTIFICATION</scope>
</reference>
<dbReference type="PROSITE" id="PS50082">
    <property type="entry name" value="WD_REPEATS_2"/>
    <property type="match status" value="1"/>
</dbReference>
<accession>A0A8C9NJQ3</accession>
<dbReference type="Proteomes" id="UP000694409">
    <property type="component" value="Unassembled WGS sequence"/>
</dbReference>
<evidence type="ECO:0000256" key="3">
    <source>
        <dbReference type="PROSITE-ProRule" id="PRU00221"/>
    </source>
</evidence>
<dbReference type="InterPro" id="IPR015943">
    <property type="entry name" value="WD40/YVTN_repeat-like_dom_sf"/>
</dbReference>
<feature type="repeat" description="WD" evidence="3">
    <location>
        <begin position="472"/>
        <end position="510"/>
    </location>
</feature>
<dbReference type="SMART" id="SM00320">
    <property type="entry name" value="WD40"/>
    <property type="match status" value="2"/>
</dbReference>
<feature type="compositionally biased region" description="Basic residues" evidence="4">
    <location>
        <begin position="101"/>
        <end position="119"/>
    </location>
</feature>
<evidence type="ECO:0000313" key="6">
    <source>
        <dbReference type="Proteomes" id="UP000694409"/>
    </source>
</evidence>
<evidence type="ECO:0000256" key="4">
    <source>
        <dbReference type="SAM" id="MobiDB-lite"/>
    </source>
</evidence>
<sequence>MPQRRTLRHPPALSPAPASRRSGQASCGWAGELSVKRQARLRANEGPAWGAGGALAAARTRRARWARRGEAGEAVGDAPSSLSFCLRGFCFSTAGGEMRRNYRRGKERRGWSSHKRSHQPPRQGRPSYNNRAQSLEEEEPQTPVNAGPSSNEDPSSSTSTQNCVAPELPGFYYDPEKNRYFRLLPGHNNHNPLTKDSIQHKAMECKRLRLLEEEEKQNQKTPRAGLNSSVLLQKRQLGSLSPTSYCRLVHELKVNCMQRRKIEIHSPDSSVAGTNNFKIIVADVACERIFTVNDVEHGGCKYGIINLSGLGKESLTVEMYDNLYFTNRKVNSVCWASLTHPDSHVLLCLMGIAETPGCASLLPASLFSSTNPGDRPGMLCSFKISTAWSCAWCLNPQADNCFSTGLTRRVLVTNVVTGHRQTFGTSSDVLAQQFATQTPVLYNGCRSGEIFSIDVRQRNRKGQSWKASRLFHGSAVTSIHLMQAEHYLMAADMAGKIKLWDLRTAKCVKQYKGHHNEYALLPLHVNEEEGLLIAVGQDCYTRIWSLQDTHLLRTIPSPHPSSKDAIPSVVFSSRLGGSRGVPGLLMAVKQDLYHFSYN</sequence>
<protein>
    <submittedName>
        <fullName evidence="5">DDB1 and CUL4 associated factor 4</fullName>
    </submittedName>
</protein>
<dbReference type="InterPro" id="IPR001680">
    <property type="entry name" value="WD40_rpt"/>
</dbReference>
<keyword evidence="6" id="KW-1185">Reference proteome</keyword>